<accession>H9UGZ9</accession>
<keyword evidence="2" id="KW-1185">Reference proteome</keyword>
<dbReference type="HOGENOM" id="CLU_1915775_0_0_12"/>
<name>H9UGZ9_SPIAZ</name>
<evidence type="ECO:0000313" key="1">
    <source>
        <dbReference type="EMBL" id="AFG36792.1"/>
    </source>
</evidence>
<dbReference type="KEGG" id="sfc:Spiaf_0692"/>
<dbReference type="PATRIC" id="fig|889378.3.peg.702"/>
<protein>
    <submittedName>
        <fullName evidence="1">Uncharacterized protein</fullName>
    </submittedName>
</protein>
<proteinExistence type="predicted"/>
<evidence type="ECO:0000313" key="2">
    <source>
        <dbReference type="Proteomes" id="UP000007383"/>
    </source>
</evidence>
<dbReference type="AlphaFoldDB" id="H9UGZ9"/>
<reference evidence="2" key="1">
    <citation type="journal article" date="2013" name="Stand. Genomic Sci.">
        <title>Complete genome sequence of the halophilic bacterium Spirochaeta africana type strain (Z-7692(T)) from the alkaline Lake Magadi in the East African Rift.</title>
        <authorList>
            <person name="Liolos K."/>
            <person name="Abt B."/>
            <person name="Scheuner C."/>
            <person name="Teshima H."/>
            <person name="Held B."/>
            <person name="Lapidus A."/>
            <person name="Nolan M."/>
            <person name="Lucas S."/>
            <person name="Deshpande S."/>
            <person name="Cheng J.F."/>
            <person name="Tapia R."/>
            <person name="Goodwin L.A."/>
            <person name="Pitluck S."/>
            <person name="Pagani I."/>
            <person name="Ivanova N."/>
            <person name="Mavromatis K."/>
            <person name="Mikhailova N."/>
            <person name="Huntemann M."/>
            <person name="Pati A."/>
            <person name="Chen A."/>
            <person name="Palaniappan K."/>
            <person name="Land M."/>
            <person name="Rohde M."/>
            <person name="Tindall B.J."/>
            <person name="Detter J.C."/>
            <person name="Goker M."/>
            <person name="Bristow J."/>
            <person name="Eisen J.A."/>
            <person name="Markowitz V."/>
            <person name="Hugenholtz P."/>
            <person name="Woyke T."/>
            <person name="Klenk H.P."/>
            <person name="Kyrpides N.C."/>
        </authorList>
    </citation>
    <scope>NUCLEOTIDE SEQUENCE</scope>
    <source>
        <strain evidence="2">ATCC 700263 / DSM 8902 / Z-7692</strain>
    </source>
</reference>
<sequence length="132" mass="15340">MSDEFYICICSPLGPTYQFMLRDGTVYYGFSTQHLIRSPEHLPALEHQPEPRAIEEFWSRILEIGVARWDREYRNDEISDGPNWEIAMSYEGAHYTSRGTAAFPGNPHPAYSPDFIELIIAIRRLLNWMPFG</sequence>
<dbReference type="EMBL" id="CP003282">
    <property type="protein sequence ID" value="AFG36792.1"/>
    <property type="molecule type" value="Genomic_DNA"/>
</dbReference>
<gene>
    <name evidence="1" type="ordered locus">Spiaf_0692</name>
</gene>
<organism evidence="1 2">
    <name type="scientific">Spirochaeta africana (strain ATCC 700263 / DSM 8902 / Z-7692)</name>
    <dbReference type="NCBI Taxonomy" id="889378"/>
    <lineage>
        <taxon>Bacteria</taxon>
        <taxon>Pseudomonadati</taxon>
        <taxon>Spirochaetota</taxon>
        <taxon>Spirochaetia</taxon>
        <taxon>Spirochaetales</taxon>
        <taxon>Spirochaetaceae</taxon>
        <taxon>Spirochaeta</taxon>
    </lineage>
</organism>
<dbReference type="Proteomes" id="UP000007383">
    <property type="component" value="Chromosome"/>
</dbReference>
<dbReference type="RefSeq" id="WP_014454789.1">
    <property type="nucleotide sequence ID" value="NC_017098.1"/>
</dbReference>